<sequence>MKAPAYYQPIMPYLIVKDAAKFIDFLKEVFNADIKLIVPREDGTIMHAEAVIDQGTVMLSDANDEYPPSPAGMFIFSPRAIAFYDQAIAYGAKSVQEPDERDYGLSAGFNDEWGNTWWLTVPGEE</sequence>
<feature type="domain" description="Glyoxalase/fosfomycin resistance/dioxygenase" evidence="1">
    <location>
        <begin position="14"/>
        <end position="119"/>
    </location>
</feature>
<dbReference type="RefSeq" id="WP_115401905.1">
    <property type="nucleotide sequence ID" value="NZ_QPKV01000003.1"/>
</dbReference>
<name>A0A369Q139_9SPHI</name>
<dbReference type="EMBL" id="QPKV01000003">
    <property type="protein sequence ID" value="RDC56716.1"/>
    <property type="molecule type" value="Genomic_DNA"/>
</dbReference>
<dbReference type="SUPFAM" id="SSF54593">
    <property type="entry name" value="Glyoxalase/Bleomycin resistance protein/Dihydroxybiphenyl dioxygenase"/>
    <property type="match status" value="1"/>
</dbReference>
<accession>A0A369Q139</accession>
<reference evidence="2 3" key="1">
    <citation type="submission" date="2018-07" db="EMBL/GenBank/DDBJ databases">
        <title>Pedobacter sp. nov., isolated from soil.</title>
        <authorList>
            <person name="Zhou L.Y."/>
            <person name="Du Z.J."/>
        </authorList>
    </citation>
    <scope>NUCLEOTIDE SEQUENCE [LARGE SCALE GENOMIC DNA]</scope>
    <source>
        <strain evidence="2 3">JDX94</strain>
    </source>
</reference>
<dbReference type="AlphaFoldDB" id="A0A369Q139"/>
<dbReference type="Gene3D" id="3.30.720.120">
    <property type="match status" value="1"/>
</dbReference>
<keyword evidence="3" id="KW-1185">Reference proteome</keyword>
<evidence type="ECO:0000313" key="2">
    <source>
        <dbReference type="EMBL" id="RDC56716.1"/>
    </source>
</evidence>
<gene>
    <name evidence="2" type="ORF">DU508_05785</name>
</gene>
<organism evidence="2 3">
    <name type="scientific">Pedobacter chinensis</name>
    <dbReference type="NCBI Taxonomy" id="2282421"/>
    <lineage>
        <taxon>Bacteria</taxon>
        <taxon>Pseudomonadati</taxon>
        <taxon>Bacteroidota</taxon>
        <taxon>Sphingobacteriia</taxon>
        <taxon>Sphingobacteriales</taxon>
        <taxon>Sphingobacteriaceae</taxon>
        <taxon>Pedobacter</taxon>
    </lineage>
</organism>
<proteinExistence type="predicted"/>
<protein>
    <submittedName>
        <fullName evidence="2">VOC family protein</fullName>
    </submittedName>
</protein>
<dbReference type="Pfam" id="PF00903">
    <property type="entry name" value="Glyoxalase"/>
    <property type="match status" value="1"/>
</dbReference>
<comment type="caution">
    <text evidence="2">The sequence shown here is derived from an EMBL/GenBank/DDBJ whole genome shotgun (WGS) entry which is preliminary data.</text>
</comment>
<evidence type="ECO:0000259" key="1">
    <source>
        <dbReference type="Pfam" id="PF00903"/>
    </source>
</evidence>
<dbReference type="OrthoDB" id="9795306at2"/>
<evidence type="ECO:0000313" key="3">
    <source>
        <dbReference type="Proteomes" id="UP000253961"/>
    </source>
</evidence>
<dbReference type="Proteomes" id="UP000253961">
    <property type="component" value="Unassembled WGS sequence"/>
</dbReference>
<dbReference type="InterPro" id="IPR029068">
    <property type="entry name" value="Glyas_Bleomycin-R_OHBP_Dase"/>
</dbReference>
<dbReference type="InterPro" id="IPR004360">
    <property type="entry name" value="Glyas_Fos-R_dOase_dom"/>
</dbReference>